<accession>A0A1R1AYF6</accession>
<dbReference type="EMBL" id="MRTF01000007">
    <property type="protein sequence ID" value="OME90909.1"/>
    <property type="molecule type" value="Genomic_DNA"/>
</dbReference>
<name>A0A1R1AYF6_PAELA</name>
<sequence>MEFRTTIQLGGKTATGFQVPDEVVEGLGSGKRPPVTVTIGKHTYRSTIAPMGGVFMLPLSAENRQAAGVAAGDEVTVQIELDTEPREITVPGDFSATLDLNPVARQYFDSLSYSNKRRLVLSIEGAKAMETRQRRIDKTITMLNEGRSQ</sequence>
<proteinExistence type="predicted"/>
<dbReference type="Pfam" id="PF08922">
    <property type="entry name" value="DUF1905"/>
    <property type="match status" value="1"/>
</dbReference>
<dbReference type="InterPro" id="IPR037079">
    <property type="entry name" value="AF2212/PG0164-like_sf"/>
</dbReference>
<dbReference type="Gene3D" id="2.40.30.100">
    <property type="entry name" value="AF2212/PG0164-like"/>
    <property type="match status" value="1"/>
</dbReference>
<evidence type="ECO:0008006" key="3">
    <source>
        <dbReference type="Google" id="ProtNLM"/>
    </source>
</evidence>
<evidence type="ECO:0000313" key="2">
    <source>
        <dbReference type="Proteomes" id="UP000187074"/>
    </source>
</evidence>
<dbReference type="InterPro" id="IPR015018">
    <property type="entry name" value="DUF1905"/>
</dbReference>
<dbReference type="SUPFAM" id="SSF141694">
    <property type="entry name" value="AF2212/PG0164-like"/>
    <property type="match status" value="1"/>
</dbReference>
<dbReference type="STRING" id="1401.BK123_21425"/>
<evidence type="ECO:0000313" key="1">
    <source>
        <dbReference type="EMBL" id="OME90909.1"/>
    </source>
</evidence>
<dbReference type="OrthoDB" id="2604865at2"/>
<comment type="caution">
    <text evidence="1">The sequence shown here is derived from an EMBL/GenBank/DDBJ whole genome shotgun (WGS) entry which is preliminary data.</text>
</comment>
<dbReference type="RefSeq" id="WP_076324399.1">
    <property type="nucleotide sequence ID" value="NZ_JBCNGN010000018.1"/>
</dbReference>
<reference evidence="1 2" key="1">
    <citation type="submission" date="2016-11" db="EMBL/GenBank/DDBJ databases">
        <title>Paenibacillus species isolates.</title>
        <authorList>
            <person name="Beno S.M."/>
        </authorList>
    </citation>
    <scope>NUCLEOTIDE SEQUENCE [LARGE SCALE GENOMIC DNA]</scope>
    <source>
        <strain evidence="1 2">FSL F4-0100</strain>
    </source>
</reference>
<dbReference type="Proteomes" id="UP000187074">
    <property type="component" value="Unassembled WGS sequence"/>
</dbReference>
<protein>
    <recommendedName>
        <fullName evidence="3">DUF1905 domain-containing protein</fullName>
    </recommendedName>
</protein>
<gene>
    <name evidence="1" type="ORF">BK123_21425</name>
</gene>
<organism evidence="1 2">
    <name type="scientific">Paenibacillus lautus</name>
    <name type="common">Bacillus lautus</name>
    <dbReference type="NCBI Taxonomy" id="1401"/>
    <lineage>
        <taxon>Bacteria</taxon>
        <taxon>Bacillati</taxon>
        <taxon>Bacillota</taxon>
        <taxon>Bacilli</taxon>
        <taxon>Bacillales</taxon>
        <taxon>Paenibacillaceae</taxon>
        <taxon>Paenibacillus</taxon>
    </lineage>
</organism>
<dbReference type="Pfam" id="PF13376">
    <property type="entry name" value="OmdA"/>
    <property type="match status" value="1"/>
</dbReference>
<dbReference type="AlphaFoldDB" id="A0A1R1AYF6"/>